<evidence type="ECO:0000256" key="2">
    <source>
        <dbReference type="ARBA" id="ARBA00022840"/>
    </source>
</evidence>
<dbReference type="InterPro" id="IPR011545">
    <property type="entry name" value="DEAD/DEAH_box_helicase_dom"/>
</dbReference>
<comment type="similarity">
    <text evidence="3">Belongs to the Lhr helicase family. Lhr-Core subfamily.</text>
</comment>
<dbReference type="PANTHER" id="PTHR47962:SF5">
    <property type="entry name" value="ATP-DEPENDENT HELICASE LHR-RELATED"/>
    <property type="match status" value="1"/>
</dbReference>
<protein>
    <submittedName>
        <fullName evidence="6">Atp-dependent helicase</fullName>
    </submittedName>
</protein>
<organism evidence="6">
    <name type="scientific">hydrocarbon metagenome</name>
    <dbReference type="NCBI Taxonomy" id="938273"/>
    <lineage>
        <taxon>unclassified sequences</taxon>
        <taxon>metagenomes</taxon>
        <taxon>ecological metagenomes</taxon>
    </lineage>
</organism>
<dbReference type="GO" id="GO:0004386">
    <property type="term" value="F:helicase activity"/>
    <property type="evidence" value="ECO:0007669"/>
    <property type="project" value="UniProtKB-KW"/>
</dbReference>
<dbReference type="SMART" id="SM00490">
    <property type="entry name" value="HELICc"/>
    <property type="match status" value="1"/>
</dbReference>
<comment type="caution">
    <text evidence="6">The sequence shown here is derived from an EMBL/GenBank/DDBJ whole genome shotgun (WGS) entry which is preliminary data.</text>
</comment>
<reference evidence="6" key="1">
    <citation type="journal article" date="2015" name="Proc. Natl. Acad. Sci. U.S.A.">
        <title>Networks of energetic and metabolic interactions define dynamics in microbial communities.</title>
        <authorList>
            <person name="Embree M."/>
            <person name="Liu J.K."/>
            <person name="Al-Bassam M.M."/>
            <person name="Zengler K."/>
        </authorList>
    </citation>
    <scope>NUCLEOTIDE SEQUENCE</scope>
</reference>
<evidence type="ECO:0000313" key="6">
    <source>
        <dbReference type="EMBL" id="KUG11092.1"/>
    </source>
</evidence>
<dbReference type="InterPro" id="IPR014001">
    <property type="entry name" value="Helicase_ATP-bd"/>
</dbReference>
<dbReference type="InterPro" id="IPR027417">
    <property type="entry name" value="P-loop_NTPase"/>
</dbReference>
<dbReference type="GO" id="GO:0016887">
    <property type="term" value="F:ATP hydrolysis activity"/>
    <property type="evidence" value="ECO:0007669"/>
    <property type="project" value="TreeGrafter"/>
</dbReference>
<name>A0A0W8ER13_9ZZZZ</name>
<evidence type="ECO:0000259" key="4">
    <source>
        <dbReference type="PROSITE" id="PS51192"/>
    </source>
</evidence>
<dbReference type="InterPro" id="IPR052511">
    <property type="entry name" value="ATP-dep_Helicase"/>
</dbReference>
<dbReference type="Pfam" id="PF00271">
    <property type="entry name" value="Helicase_C"/>
    <property type="match status" value="1"/>
</dbReference>
<dbReference type="GO" id="GO:0005524">
    <property type="term" value="F:ATP binding"/>
    <property type="evidence" value="ECO:0007669"/>
    <property type="project" value="UniProtKB-KW"/>
</dbReference>
<dbReference type="PROSITE" id="PS51192">
    <property type="entry name" value="HELICASE_ATP_BIND_1"/>
    <property type="match status" value="1"/>
</dbReference>
<dbReference type="PROSITE" id="PS51194">
    <property type="entry name" value="HELICASE_CTER"/>
    <property type="match status" value="1"/>
</dbReference>
<keyword evidence="6" id="KW-0378">Hydrolase</keyword>
<dbReference type="PIRSF" id="PIRSF037307">
    <property type="entry name" value="Lhr-like_helic_prd"/>
    <property type="match status" value="1"/>
</dbReference>
<evidence type="ECO:0000256" key="1">
    <source>
        <dbReference type="ARBA" id="ARBA00022741"/>
    </source>
</evidence>
<evidence type="ECO:0000259" key="5">
    <source>
        <dbReference type="PROSITE" id="PS51194"/>
    </source>
</evidence>
<accession>A0A0W8ER13</accession>
<proteinExistence type="inferred from homology"/>
<keyword evidence="6" id="KW-0347">Helicase</keyword>
<feature type="domain" description="Helicase C-terminal" evidence="5">
    <location>
        <begin position="236"/>
        <end position="382"/>
    </location>
</feature>
<dbReference type="Pfam" id="PF00270">
    <property type="entry name" value="DEAD"/>
    <property type="match status" value="1"/>
</dbReference>
<dbReference type="PANTHER" id="PTHR47962">
    <property type="entry name" value="ATP-DEPENDENT HELICASE LHR-RELATED-RELATED"/>
    <property type="match status" value="1"/>
</dbReference>
<evidence type="ECO:0000256" key="3">
    <source>
        <dbReference type="ARBA" id="ARBA00093467"/>
    </source>
</evidence>
<keyword evidence="1" id="KW-0547">Nucleotide-binding</keyword>
<dbReference type="AlphaFoldDB" id="A0A0W8ER13"/>
<sequence>MEDPDTFSRLHEGVRQVLAYRLGWNELRPVQEEAYNAVEAGNDILVIAPTAGGKTEAALIPVIDGILRESSSGVAAIYLAPLKALINDQEERFRAFCLPNGLEILKWHGDVPKGDRSWGDEEPPHILMITPESLEVLLMERDLAGGLENLRYIIIDELHAFIESDRGVQMRVLLDRLDRVAGKKLQRIGLSATLGNPEEILSWLAGRRHGEVLVQVPVPPRPKRFSFVIEENEQRRADALARIVRGKKALVFVNSRSDAEGVNTALSGQVDELLVHHSSLSPLMRSETEKAFSQAGSACIICTSTLELGIDIGDLDVVVQVGPPHSVSSFLQRMGRSGRRGKPPYVACVMRDTWELLCMVAVIELASRKEVEPLRPPEKPYNVLVQQVLLELVRARRTSKTHIRRFIHGLSPFRSIRSREIEALTRHLVESGILVSDGDMLMPGPGAELTFGRSNWKDLFSVIHGGGEFRAVTPEGEMVGTLDARFVAGGSGRNFTLGGKSWKFLKSDDSHELVVVVPGEGGKSEVFWTGGRAGFSPLVCQGVAEIIRAGASSLPLLDEERRLLGGLIQEFPPLTPGTLTISERPGKKGPEVRIHTFRGRRWNGILATLIKAGAGRKVAVGYDDFSLNVRNAGKEHAARNIQEILQKIRKRKRDDVAGDLALPGQETWKFSAALPAPLVKEMALADYYRFPEFFSDFSSADLLIDESP</sequence>
<dbReference type="Gene3D" id="3.40.50.300">
    <property type="entry name" value="P-loop containing nucleotide triphosphate hydrolases"/>
    <property type="match status" value="2"/>
</dbReference>
<dbReference type="InterPro" id="IPR001650">
    <property type="entry name" value="Helicase_C-like"/>
</dbReference>
<dbReference type="SUPFAM" id="SSF52540">
    <property type="entry name" value="P-loop containing nucleoside triphosphate hydrolases"/>
    <property type="match status" value="1"/>
</dbReference>
<gene>
    <name evidence="6" type="ORF">ASZ90_016505</name>
</gene>
<dbReference type="SMART" id="SM00487">
    <property type="entry name" value="DEXDc"/>
    <property type="match status" value="1"/>
</dbReference>
<dbReference type="EMBL" id="LNQE01001735">
    <property type="protein sequence ID" value="KUG11092.1"/>
    <property type="molecule type" value="Genomic_DNA"/>
</dbReference>
<dbReference type="InterPro" id="IPR017170">
    <property type="entry name" value="Lhr-like"/>
</dbReference>
<keyword evidence="2" id="KW-0067">ATP-binding</keyword>
<dbReference type="GO" id="GO:0003677">
    <property type="term" value="F:DNA binding"/>
    <property type="evidence" value="ECO:0007669"/>
    <property type="project" value="TreeGrafter"/>
</dbReference>
<feature type="domain" description="Helicase ATP-binding" evidence="4">
    <location>
        <begin position="35"/>
        <end position="212"/>
    </location>
</feature>